<keyword evidence="1" id="KW-0472">Membrane</keyword>
<evidence type="ECO:0000256" key="1">
    <source>
        <dbReference type="SAM" id="Phobius"/>
    </source>
</evidence>
<evidence type="ECO:0000313" key="4">
    <source>
        <dbReference type="Proteomes" id="UP001055102"/>
    </source>
</evidence>
<reference evidence="3" key="2">
    <citation type="submission" date="2021-08" db="EMBL/GenBank/DDBJ databases">
        <authorList>
            <person name="Tani A."/>
            <person name="Ola A."/>
            <person name="Ogura Y."/>
            <person name="Katsura K."/>
            <person name="Hayashi T."/>
        </authorList>
    </citation>
    <scope>NUCLEOTIDE SEQUENCE</scope>
    <source>
        <strain evidence="3">LMG 23639</strain>
    </source>
</reference>
<feature type="domain" description="DUF6460" evidence="2">
    <location>
        <begin position="70"/>
        <end position="105"/>
    </location>
</feature>
<reference evidence="3" key="1">
    <citation type="journal article" date="2021" name="Front. Microbiol.">
        <title>Comprehensive Comparative Genomics and Phenotyping of Methylobacterium Species.</title>
        <authorList>
            <person name="Alessa O."/>
            <person name="Ogura Y."/>
            <person name="Fujitani Y."/>
            <person name="Takami H."/>
            <person name="Hayashi T."/>
            <person name="Sahin N."/>
            <person name="Tani A."/>
        </authorList>
    </citation>
    <scope>NUCLEOTIDE SEQUENCE</scope>
    <source>
        <strain evidence="3">LMG 23639</strain>
    </source>
</reference>
<protein>
    <recommendedName>
        <fullName evidence="2">DUF6460 domain-containing protein</fullName>
    </recommendedName>
</protein>
<feature type="transmembrane region" description="Helical" evidence="1">
    <location>
        <begin position="34"/>
        <end position="54"/>
    </location>
</feature>
<sequence length="105" mass="11764">MEHFQQRPPQAAYPGRDGRGSGLRRFIGGSPAAVFLRLLFLSVLVGAVLAMLGLTPERLFWHAYETIRALFDLGFETLHDFGRWILAGAVIVVPIWLISRLFAAR</sequence>
<comment type="caution">
    <text evidence="3">The sequence shown here is derived from an EMBL/GenBank/DDBJ whole genome shotgun (WGS) entry which is preliminary data.</text>
</comment>
<evidence type="ECO:0000313" key="3">
    <source>
        <dbReference type="EMBL" id="GJE07166.1"/>
    </source>
</evidence>
<name>A0ABQ4SVE1_9HYPH</name>
<dbReference type="Pfam" id="PF20061">
    <property type="entry name" value="DUF6460"/>
    <property type="match status" value="1"/>
</dbReference>
<keyword evidence="1" id="KW-0812">Transmembrane</keyword>
<dbReference type="EMBL" id="BPQR01000042">
    <property type="protein sequence ID" value="GJE07166.1"/>
    <property type="molecule type" value="Genomic_DNA"/>
</dbReference>
<dbReference type="InterPro" id="IPR045594">
    <property type="entry name" value="DUF6460"/>
</dbReference>
<accession>A0ABQ4SVE1</accession>
<organism evidence="3 4">
    <name type="scientific">Methylobacterium jeotgali</name>
    <dbReference type="NCBI Taxonomy" id="381630"/>
    <lineage>
        <taxon>Bacteria</taxon>
        <taxon>Pseudomonadati</taxon>
        <taxon>Pseudomonadota</taxon>
        <taxon>Alphaproteobacteria</taxon>
        <taxon>Hyphomicrobiales</taxon>
        <taxon>Methylobacteriaceae</taxon>
        <taxon>Methylobacterium</taxon>
    </lineage>
</organism>
<keyword evidence="1" id="KW-1133">Transmembrane helix</keyword>
<proteinExistence type="predicted"/>
<feature type="transmembrane region" description="Helical" evidence="1">
    <location>
        <begin position="81"/>
        <end position="103"/>
    </location>
</feature>
<gene>
    <name evidence="3" type="ORF">AOPFMNJM_2491</name>
</gene>
<dbReference type="Proteomes" id="UP001055102">
    <property type="component" value="Unassembled WGS sequence"/>
</dbReference>
<keyword evidence="4" id="KW-1185">Reference proteome</keyword>
<evidence type="ECO:0000259" key="2">
    <source>
        <dbReference type="Pfam" id="PF20061"/>
    </source>
</evidence>